<dbReference type="PANTHER" id="PTHR47197">
    <property type="entry name" value="PROTEIN NIRF"/>
    <property type="match status" value="1"/>
</dbReference>
<name>A0A2P7RPS6_9HYPH</name>
<reference evidence="2 3" key="1">
    <citation type="submission" date="2018-03" db="EMBL/GenBank/DDBJ databases">
        <title>The draft genome of Mesorhizobium soli JCM 19897.</title>
        <authorList>
            <person name="Li L."/>
            <person name="Liu L."/>
            <person name="Liang L."/>
            <person name="Wang T."/>
            <person name="Zhang X."/>
        </authorList>
    </citation>
    <scope>NUCLEOTIDE SEQUENCE [LARGE SCALE GENOMIC DNA]</scope>
    <source>
        <strain evidence="2 3">JCM 19897</strain>
    </source>
</reference>
<evidence type="ECO:0008006" key="4">
    <source>
        <dbReference type="Google" id="ProtNLM"/>
    </source>
</evidence>
<feature type="signal peptide" evidence="1">
    <location>
        <begin position="1"/>
        <end position="21"/>
    </location>
</feature>
<feature type="chain" id="PRO_5015142139" description="YncE family protein" evidence="1">
    <location>
        <begin position="22"/>
        <end position="329"/>
    </location>
</feature>
<keyword evidence="1" id="KW-0732">Signal</keyword>
<protein>
    <recommendedName>
        <fullName evidence="4">YncE family protein</fullName>
    </recommendedName>
</protein>
<sequence length="329" mass="35754">MPRVGPLLFVLCLALAGPASAAVQSPLQLESEIPLGSVRGRIDHFAVDIQRKRLFTAELGNDGISIIDLNERRLLRTITGLREPQGLAYVASTDTLYVANGGDGSVRLFRGSNLEPAGRIELGTDADNIRVDPQSGHILVGYGNGALAIIDRDTRRKIDDIPLIGHPESFELDPAQARVFVNVPDANEVAVVDLAEKRQVASLPLNNLHANFPLAIDPDEHQVLTVTRSPPRLVAFSTRDGSQTGVVRTCGDADDLFVDAKRQRVYVSCGQGAIDVFVRRDEVYAFLARIPTRAGARTSLYVPELDRLFVALRARGGAPASIRIFRPEP</sequence>
<dbReference type="Gene3D" id="2.130.10.10">
    <property type="entry name" value="YVTN repeat-like/Quinoprotein amine dehydrogenase"/>
    <property type="match status" value="2"/>
</dbReference>
<dbReference type="Proteomes" id="UP000240653">
    <property type="component" value="Unassembled WGS sequence"/>
</dbReference>
<evidence type="ECO:0000313" key="3">
    <source>
        <dbReference type="Proteomes" id="UP000240653"/>
    </source>
</evidence>
<gene>
    <name evidence="2" type="ORF">C7I85_28985</name>
</gene>
<dbReference type="InterPro" id="IPR011048">
    <property type="entry name" value="Haem_d1_sf"/>
</dbReference>
<dbReference type="PANTHER" id="PTHR47197:SF3">
    <property type="entry name" value="DIHYDRO-HEME D1 DEHYDROGENASE"/>
    <property type="match status" value="1"/>
</dbReference>
<keyword evidence="3" id="KW-1185">Reference proteome</keyword>
<dbReference type="RefSeq" id="WP_106727465.1">
    <property type="nucleotide sequence ID" value="NZ_PXYL01000034.1"/>
</dbReference>
<evidence type="ECO:0000313" key="2">
    <source>
        <dbReference type="EMBL" id="PSJ52222.1"/>
    </source>
</evidence>
<dbReference type="EMBL" id="PXYL01000034">
    <property type="protein sequence ID" value="PSJ52222.1"/>
    <property type="molecule type" value="Genomic_DNA"/>
</dbReference>
<dbReference type="InterPro" id="IPR015943">
    <property type="entry name" value="WD40/YVTN_repeat-like_dom_sf"/>
</dbReference>
<dbReference type="AlphaFoldDB" id="A0A2P7RPS6"/>
<proteinExistence type="predicted"/>
<dbReference type="InterPro" id="IPR051200">
    <property type="entry name" value="Host-pathogen_enzymatic-act"/>
</dbReference>
<organism evidence="2 3">
    <name type="scientific">Pseudaminobacter soli</name>
    <name type="common">ex Li et al. 2025</name>
    <dbReference type="NCBI Taxonomy" id="1295366"/>
    <lineage>
        <taxon>Bacteria</taxon>
        <taxon>Pseudomonadati</taxon>
        <taxon>Pseudomonadota</taxon>
        <taxon>Alphaproteobacteria</taxon>
        <taxon>Hyphomicrobiales</taxon>
        <taxon>Phyllobacteriaceae</taxon>
        <taxon>Pseudaminobacter</taxon>
    </lineage>
</organism>
<evidence type="ECO:0000256" key="1">
    <source>
        <dbReference type="SAM" id="SignalP"/>
    </source>
</evidence>
<comment type="caution">
    <text evidence="2">The sequence shown here is derived from an EMBL/GenBank/DDBJ whole genome shotgun (WGS) entry which is preliminary data.</text>
</comment>
<accession>A0A2P7RPS6</accession>
<dbReference type="SUPFAM" id="SSF51004">
    <property type="entry name" value="C-terminal (heme d1) domain of cytochrome cd1-nitrite reductase"/>
    <property type="match status" value="1"/>
</dbReference>
<dbReference type="OrthoDB" id="7510834at2"/>